<dbReference type="CDD" id="cd13569">
    <property type="entry name" value="PBP2_TAXI_TRAP_like_1"/>
    <property type="match status" value="1"/>
</dbReference>
<dbReference type="Pfam" id="PF16868">
    <property type="entry name" value="NMT1_3"/>
    <property type="match status" value="1"/>
</dbReference>
<evidence type="ECO:0000313" key="2">
    <source>
        <dbReference type="EMBL" id="CAA9579802.1"/>
    </source>
</evidence>
<feature type="chain" id="PRO_5026785546" evidence="1">
    <location>
        <begin position="36"/>
        <end position="339"/>
    </location>
</feature>
<dbReference type="SUPFAM" id="SSF53850">
    <property type="entry name" value="Periplasmic binding protein-like II"/>
    <property type="match status" value="1"/>
</dbReference>
<sequence>MSGLFDGFRSRSRSGLPLALAVATALVAVSPLTTATVVAQDRISIATGGTGGVYYPYGGALANVLSEAVEGVEVTAEVTAASVDNMLLIETQDADIAFVLADTAADAAAGRAPFTTAVPAQSLATLYNNYTHVVTTEGSGIETIADLAGKRVSTGAAGSGTEVIANRLLEAAGVDPEGGIQREQLGASESADAIRDGQIDAFFWSGGLPTAAVTDLAASPNVDFNLLPNGEYADELQEAYGSFYGTATVPGGTYPGQDEDVEVVVVPNVLVVNAAMDEQLAYDIVAAMFDNQEDLAAAHPAAGELTVEGAVLNSPLPLHPGAARYYEEQGIDPEATPVG</sequence>
<name>A0A6J4VIK9_9BACT</name>
<keyword evidence="1" id="KW-0732">Signal</keyword>
<proteinExistence type="predicted"/>
<dbReference type="NCBIfam" id="TIGR02122">
    <property type="entry name" value="TRAP_TAXI"/>
    <property type="match status" value="1"/>
</dbReference>
<dbReference type="Gene3D" id="3.40.190.10">
    <property type="entry name" value="Periplasmic binding protein-like II"/>
    <property type="match status" value="2"/>
</dbReference>
<organism evidence="2">
    <name type="scientific">uncultured Thermomicrobiales bacterium</name>
    <dbReference type="NCBI Taxonomy" id="1645740"/>
    <lineage>
        <taxon>Bacteria</taxon>
        <taxon>Pseudomonadati</taxon>
        <taxon>Thermomicrobiota</taxon>
        <taxon>Thermomicrobia</taxon>
        <taxon>Thermomicrobiales</taxon>
        <taxon>environmental samples</taxon>
    </lineage>
</organism>
<dbReference type="PANTHER" id="PTHR42941">
    <property type="entry name" value="SLL1037 PROTEIN"/>
    <property type="match status" value="1"/>
</dbReference>
<keyword evidence="2" id="KW-0675">Receptor</keyword>
<reference evidence="2" key="1">
    <citation type="submission" date="2020-02" db="EMBL/GenBank/DDBJ databases">
        <authorList>
            <person name="Meier V. D."/>
        </authorList>
    </citation>
    <scope>NUCLEOTIDE SEQUENCE</scope>
    <source>
        <strain evidence="2">AVDCRST_MAG59</strain>
    </source>
</reference>
<dbReference type="AlphaFoldDB" id="A0A6J4VIK9"/>
<accession>A0A6J4VIK9</accession>
<dbReference type="InterPro" id="IPR011852">
    <property type="entry name" value="TRAP_TAXI"/>
</dbReference>
<gene>
    <name evidence="2" type="ORF">AVDCRST_MAG59-4578</name>
</gene>
<protein>
    <submittedName>
        <fullName evidence="2">TRAP transporter solute receptor, TAXI family</fullName>
    </submittedName>
</protein>
<dbReference type="PANTHER" id="PTHR42941:SF1">
    <property type="entry name" value="SLL1037 PROTEIN"/>
    <property type="match status" value="1"/>
</dbReference>
<dbReference type="EMBL" id="CADCWF010000336">
    <property type="protein sequence ID" value="CAA9579802.1"/>
    <property type="molecule type" value="Genomic_DNA"/>
</dbReference>
<evidence type="ECO:0000256" key="1">
    <source>
        <dbReference type="SAM" id="SignalP"/>
    </source>
</evidence>
<feature type="signal peptide" evidence="1">
    <location>
        <begin position="1"/>
        <end position="35"/>
    </location>
</feature>